<dbReference type="Pfam" id="PF08336">
    <property type="entry name" value="P4Ha_N"/>
    <property type="match status" value="1"/>
</dbReference>
<gene>
    <name evidence="3" type="ORF">PoB_000873500</name>
</gene>
<dbReference type="GO" id="GO:0004656">
    <property type="term" value="F:procollagen-proline 4-dioxygenase activity"/>
    <property type="evidence" value="ECO:0007669"/>
    <property type="project" value="InterPro"/>
</dbReference>
<reference evidence="3 4" key="1">
    <citation type="journal article" date="2021" name="Elife">
        <title>Chloroplast acquisition without the gene transfer in kleptoplastic sea slugs, Plakobranchus ocellatus.</title>
        <authorList>
            <person name="Maeda T."/>
            <person name="Takahashi S."/>
            <person name="Yoshida T."/>
            <person name="Shimamura S."/>
            <person name="Takaki Y."/>
            <person name="Nagai Y."/>
            <person name="Toyoda A."/>
            <person name="Suzuki Y."/>
            <person name="Arimoto A."/>
            <person name="Ishii H."/>
            <person name="Satoh N."/>
            <person name="Nishiyama T."/>
            <person name="Hasebe M."/>
            <person name="Maruyama T."/>
            <person name="Minagawa J."/>
            <person name="Obokata J."/>
            <person name="Shigenobu S."/>
        </authorList>
    </citation>
    <scope>NUCLEOTIDE SEQUENCE [LARGE SCALE GENOMIC DNA]</scope>
</reference>
<feature type="domain" description="Prolyl 4-hydroxylase N-terminal" evidence="2">
    <location>
        <begin position="39"/>
        <end position="115"/>
    </location>
</feature>
<evidence type="ECO:0000313" key="3">
    <source>
        <dbReference type="EMBL" id="GFN82229.1"/>
    </source>
</evidence>
<dbReference type="EMBL" id="BLXT01000976">
    <property type="protein sequence ID" value="GFN82229.1"/>
    <property type="molecule type" value="Genomic_DNA"/>
</dbReference>
<proteinExistence type="predicted"/>
<sequence length="338" mass="38985">MSRNCYVIYPRLPRQQNFRPQGTINAMRSRLTPVERFPDVLQHPVAAFRFIRRLITDWDHLTNAKSEGGSNFIENNLRDLRHTISKWRAWPTKTSLRNAALGLIRIGQVYSLYPSLPASSYTLDPVIVEKNCNRTGKHSILSGAFKSKYSQCYSLQDERNDTHLSSLYQSPNLKFNDPNSSDDSDQTLVSQTEKLSFSATSNKGSDYYVKWLPSPFDRDCRWNSYSRIKRSLPKNLELQGDTKKFSHNYLTTEDMLFIAKVARENQFCKEAKIWSELAKLSAKSKGQKTDPHDSLSIAPTDTAHRDWMQPLYSEQNSEKCPLEKGEQRSKQCRLMGIK</sequence>
<dbReference type="GO" id="GO:0005783">
    <property type="term" value="C:endoplasmic reticulum"/>
    <property type="evidence" value="ECO:0007669"/>
    <property type="project" value="InterPro"/>
</dbReference>
<evidence type="ECO:0000313" key="4">
    <source>
        <dbReference type="Proteomes" id="UP000735302"/>
    </source>
</evidence>
<evidence type="ECO:0000259" key="2">
    <source>
        <dbReference type="Pfam" id="PF08336"/>
    </source>
</evidence>
<dbReference type="Proteomes" id="UP000735302">
    <property type="component" value="Unassembled WGS sequence"/>
</dbReference>
<feature type="region of interest" description="Disordered" evidence="1">
    <location>
        <begin position="315"/>
        <end position="338"/>
    </location>
</feature>
<name>A0AAV3YHM3_9GAST</name>
<evidence type="ECO:0000256" key="1">
    <source>
        <dbReference type="SAM" id="MobiDB-lite"/>
    </source>
</evidence>
<keyword evidence="4" id="KW-1185">Reference proteome</keyword>
<comment type="caution">
    <text evidence="3">The sequence shown here is derived from an EMBL/GenBank/DDBJ whole genome shotgun (WGS) entry which is preliminary data.</text>
</comment>
<organism evidence="3 4">
    <name type="scientific">Plakobranchus ocellatus</name>
    <dbReference type="NCBI Taxonomy" id="259542"/>
    <lineage>
        <taxon>Eukaryota</taxon>
        <taxon>Metazoa</taxon>
        <taxon>Spiralia</taxon>
        <taxon>Lophotrochozoa</taxon>
        <taxon>Mollusca</taxon>
        <taxon>Gastropoda</taxon>
        <taxon>Heterobranchia</taxon>
        <taxon>Euthyneura</taxon>
        <taxon>Panpulmonata</taxon>
        <taxon>Sacoglossa</taxon>
        <taxon>Placobranchoidea</taxon>
        <taxon>Plakobranchidae</taxon>
        <taxon>Plakobranchus</taxon>
    </lineage>
</organism>
<feature type="compositionally biased region" description="Basic and acidic residues" evidence="1">
    <location>
        <begin position="316"/>
        <end position="329"/>
    </location>
</feature>
<protein>
    <recommendedName>
        <fullName evidence="2">Prolyl 4-hydroxylase N-terminal domain-containing protein</fullName>
    </recommendedName>
</protein>
<dbReference type="AlphaFoldDB" id="A0AAV3YHM3"/>
<accession>A0AAV3YHM3</accession>
<dbReference type="InterPro" id="IPR013547">
    <property type="entry name" value="P4H_N"/>
</dbReference>